<keyword evidence="3 6" id="KW-0067">ATP-binding</keyword>
<feature type="domain" description="ABC transporter" evidence="5">
    <location>
        <begin position="28"/>
        <end position="251"/>
    </location>
</feature>
<evidence type="ECO:0000313" key="6">
    <source>
        <dbReference type="EMBL" id="ACL94670.1"/>
    </source>
</evidence>
<dbReference type="GeneID" id="7333598"/>
<feature type="region of interest" description="Disordered" evidence="4">
    <location>
        <begin position="1"/>
        <end position="24"/>
    </location>
</feature>
<dbReference type="RefSeq" id="YP_002516578.1">
    <property type="nucleotide sequence ID" value="NC_011916.1"/>
</dbReference>
<dbReference type="PhylomeDB" id="A0A0H3C7K3"/>
<dbReference type="Pfam" id="PF00005">
    <property type="entry name" value="ABC_tran"/>
    <property type="match status" value="1"/>
</dbReference>
<dbReference type="InterPro" id="IPR003593">
    <property type="entry name" value="AAA+_ATPase"/>
</dbReference>
<dbReference type="Gene3D" id="3.40.50.300">
    <property type="entry name" value="P-loop containing nucleotide triphosphate hydrolases"/>
    <property type="match status" value="1"/>
</dbReference>
<accession>A0A0H3C7K3</accession>
<dbReference type="PANTHER" id="PTHR42711:SF17">
    <property type="entry name" value="ABC TRANSPORTER ATP-BINDING PROTEIN"/>
    <property type="match status" value="1"/>
</dbReference>
<dbReference type="PROSITE" id="PS50893">
    <property type="entry name" value="ABC_TRANSPORTER_2"/>
    <property type="match status" value="1"/>
</dbReference>
<dbReference type="SMART" id="SM00382">
    <property type="entry name" value="AAA"/>
    <property type="match status" value="1"/>
</dbReference>
<dbReference type="PATRIC" id="fig|565050.3.peg.1187"/>
<dbReference type="GO" id="GO:0016887">
    <property type="term" value="F:ATP hydrolysis activity"/>
    <property type="evidence" value="ECO:0007669"/>
    <property type="project" value="InterPro"/>
</dbReference>
<keyword evidence="7" id="KW-1185">Reference proteome</keyword>
<evidence type="ECO:0000256" key="4">
    <source>
        <dbReference type="SAM" id="MobiDB-lite"/>
    </source>
</evidence>
<evidence type="ECO:0000259" key="5">
    <source>
        <dbReference type="PROSITE" id="PS50893"/>
    </source>
</evidence>
<dbReference type="EMBL" id="CP001340">
    <property type="protein sequence ID" value="ACL94670.1"/>
    <property type="molecule type" value="Genomic_DNA"/>
</dbReference>
<dbReference type="PANTHER" id="PTHR42711">
    <property type="entry name" value="ABC TRANSPORTER ATP-BINDING PROTEIN"/>
    <property type="match status" value="1"/>
</dbReference>
<keyword evidence="2" id="KW-0547">Nucleotide-binding</keyword>
<dbReference type="InterPro" id="IPR003439">
    <property type="entry name" value="ABC_transporter-like_ATP-bd"/>
</dbReference>
<evidence type="ECO:0000256" key="2">
    <source>
        <dbReference type="ARBA" id="ARBA00022741"/>
    </source>
</evidence>
<protein>
    <submittedName>
        <fullName evidence="6">ABC transporter ATP-binding protein</fullName>
    </submittedName>
</protein>
<dbReference type="RefSeq" id="WP_010919031.1">
    <property type="nucleotide sequence ID" value="NC_011916.1"/>
</dbReference>
<evidence type="ECO:0000313" key="7">
    <source>
        <dbReference type="Proteomes" id="UP000001364"/>
    </source>
</evidence>
<reference evidence="6 7" key="1">
    <citation type="journal article" date="2010" name="J. Bacteriol.">
        <title>The genetic basis of laboratory adaptation in Caulobacter crescentus.</title>
        <authorList>
            <person name="Marks M.E."/>
            <person name="Castro-Rojas C.M."/>
            <person name="Teiling C."/>
            <person name="Du L."/>
            <person name="Kapatral V."/>
            <person name="Walunas T.L."/>
            <person name="Crosson S."/>
        </authorList>
    </citation>
    <scope>NUCLEOTIDE SEQUENCE [LARGE SCALE GENOMIC DNA]</scope>
    <source>
        <strain evidence="7">NA1000 / CB15N</strain>
    </source>
</reference>
<dbReference type="SMR" id="A0A0H3C7K3"/>
<proteinExistence type="predicted"/>
<dbReference type="HOGENOM" id="CLU_000604_1_2_5"/>
<dbReference type="SUPFAM" id="SSF52540">
    <property type="entry name" value="P-loop containing nucleoside triphosphate hydrolases"/>
    <property type="match status" value="1"/>
</dbReference>
<keyword evidence="1" id="KW-0813">Transport</keyword>
<sequence length="328" mass="34614">MAGLAPSDLGSIETEPTMSSQSTAPPIAILSKVLKRRGPTLALNGLDLDIRPGQCVALLGPNGAGKSTSVALLTGRLRPDAGEAFLFGGDPRTLASRGRMGVMLQSAGLPGALSVREQIDLFRGYYRKPRSLDEVVRLAGLEGLEKRRCGALSGGQQRRVQFALAIAGRPDFLVMDEPTTGMDIDARRALWSAVRSEIARGCAVLLTTHHLDEAEALADRIVVIDHGQVIADGTPEAIKSRVSGVAIRCRTRLSDPELASLARVTGVSRDGGKVTLLTTSAPATLRELLARDETVDDLTVSGASLEDAVDRLVQAGQAAALQRQTKVA</sequence>
<name>A0A0H3C7K3_CAUVN</name>
<dbReference type="PROSITE" id="PS00211">
    <property type="entry name" value="ABC_TRANSPORTER_1"/>
    <property type="match status" value="1"/>
</dbReference>
<dbReference type="InterPro" id="IPR017871">
    <property type="entry name" value="ABC_transporter-like_CS"/>
</dbReference>
<evidence type="ECO:0000256" key="1">
    <source>
        <dbReference type="ARBA" id="ARBA00022448"/>
    </source>
</evidence>
<dbReference type="InterPro" id="IPR050763">
    <property type="entry name" value="ABC_transporter_ATP-binding"/>
</dbReference>
<dbReference type="OrthoDB" id="9778547at2"/>
<dbReference type="AlphaFoldDB" id="A0A0H3C7K3"/>
<dbReference type="KEGG" id="ccs:CCNA_01205"/>
<gene>
    <name evidence="6" type="ordered locus">CCNA_01205</name>
</gene>
<dbReference type="InterPro" id="IPR027417">
    <property type="entry name" value="P-loop_NTPase"/>
</dbReference>
<organism evidence="6 7">
    <name type="scientific">Caulobacter vibrioides (strain NA1000 / CB15N)</name>
    <name type="common">Caulobacter crescentus</name>
    <dbReference type="NCBI Taxonomy" id="565050"/>
    <lineage>
        <taxon>Bacteria</taxon>
        <taxon>Pseudomonadati</taxon>
        <taxon>Pseudomonadota</taxon>
        <taxon>Alphaproteobacteria</taxon>
        <taxon>Caulobacterales</taxon>
        <taxon>Caulobacteraceae</taxon>
        <taxon>Caulobacter</taxon>
    </lineage>
</organism>
<feature type="compositionally biased region" description="Polar residues" evidence="4">
    <location>
        <begin position="14"/>
        <end position="24"/>
    </location>
</feature>
<dbReference type="GO" id="GO:0005524">
    <property type="term" value="F:ATP binding"/>
    <property type="evidence" value="ECO:0007669"/>
    <property type="project" value="UniProtKB-KW"/>
</dbReference>
<evidence type="ECO:0000256" key="3">
    <source>
        <dbReference type="ARBA" id="ARBA00022840"/>
    </source>
</evidence>
<dbReference type="Proteomes" id="UP000001364">
    <property type="component" value="Chromosome"/>
</dbReference>